<name>A0A8J3QRK0_9ACTN</name>
<dbReference type="AlphaFoldDB" id="A0A8J3QRK0"/>
<organism evidence="1 2">
    <name type="scientific">Rugosimonospora africana</name>
    <dbReference type="NCBI Taxonomy" id="556532"/>
    <lineage>
        <taxon>Bacteria</taxon>
        <taxon>Bacillati</taxon>
        <taxon>Actinomycetota</taxon>
        <taxon>Actinomycetes</taxon>
        <taxon>Micromonosporales</taxon>
        <taxon>Micromonosporaceae</taxon>
        <taxon>Rugosimonospora</taxon>
    </lineage>
</organism>
<dbReference type="RefSeq" id="WP_239133679.1">
    <property type="nucleotide sequence ID" value="NZ_BONZ01000032.1"/>
</dbReference>
<evidence type="ECO:0000313" key="1">
    <source>
        <dbReference type="EMBL" id="GIH15319.1"/>
    </source>
</evidence>
<comment type="caution">
    <text evidence="1">The sequence shown here is derived from an EMBL/GenBank/DDBJ whole genome shotgun (WGS) entry which is preliminary data.</text>
</comment>
<dbReference type="Proteomes" id="UP000642748">
    <property type="component" value="Unassembled WGS sequence"/>
</dbReference>
<accession>A0A8J3QRK0</accession>
<evidence type="ECO:0000313" key="2">
    <source>
        <dbReference type="Proteomes" id="UP000642748"/>
    </source>
</evidence>
<reference evidence="1" key="1">
    <citation type="submission" date="2021-01" db="EMBL/GenBank/DDBJ databases">
        <title>Whole genome shotgun sequence of Rugosimonospora africana NBRC 104875.</title>
        <authorList>
            <person name="Komaki H."/>
            <person name="Tamura T."/>
        </authorList>
    </citation>
    <scope>NUCLEOTIDE SEQUENCE</scope>
    <source>
        <strain evidence="1">NBRC 104875</strain>
    </source>
</reference>
<protein>
    <submittedName>
        <fullName evidence="1">Uncharacterized protein</fullName>
    </submittedName>
</protein>
<sequence length="122" mass="13984">MPTVTFVDETLAGARSDGWELEIFEERLRLDELIRRRIYQEVAEHNALPAGEFRGLVRPAGDSSAPRRVEWEVQYERALEAFRRNGFVVLVGDRQVTELDREVELSARTEVTFLKLIPLVGG</sequence>
<gene>
    <name evidence="1" type="ORF">Raf01_34910</name>
</gene>
<proteinExistence type="predicted"/>
<dbReference type="EMBL" id="BONZ01000032">
    <property type="protein sequence ID" value="GIH15319.1"/>
    <property type="molecule type" value="Genomic_DNA"/>
</dbReference>
<keyword evidence="2" id="KW-1185">Reference proteome</keyword>